<evidence type="ECO:0000256" key="15">
    <source>
        <dbReference type="ARBA" id="ARBA00023211"/>
    </source>
</evidence>
<comment type="catalytic activity">
    <reaction evidence="17">
        <text>3-O-{[(1-&gt;4)-beta-D-GlcA-(1-&gt;4)-alpha-D-GlcNAc](n)-(1-&gt;4)-beta-D-GlcA-(1-&gt;3)-beta-D-Gal-(1-&gt;3)-beta-D-Gal-(1-&gt;4)-beta-D-Xyl}-L-seryl-[protein] + UDP-N-acetyl-alpha-D-glucosamine = 3-O-{alpha-D-GlcNAc-[(1-&gt;4)-beta-D-GlcA-(1-&gt;4)-alpha-D-GlcNAc](n)-(1-&gt;4)-beta-D-GlcA-(1-&gt;3)-beta-D-Gal-(1-&gt;3)-beta-D-Gal-(1-&gt;4)-beta-D-Xyl}-L-seryl-[protein] + UDP + H(+)</text>
        <dbReference type="Rhea" id="RHEA:16213"/>
        <dbReference type="Rhea" id="RHEA-COMP:12621"/>
        <dbReference type="Rhea" id="RHEA-COMP:12623"/>
        <dbReference type="ChEBI" id="CHEBI:15378"/>
        <dbReference type="ChEBI" id="CHEBI:57705"/>
        <dbReference type="ChEBI" id="CHEBI:58223"/>
        <dbReference type="ChEBI" id="CHEBI:132415"/>
        <dbReference type="ChEBI" id="CHEBI:132416"/>
        <dbReference type="EC" id="2.4.1.224"/>
    </reaction>
</comment>
<keyword evidence="13" id="KW-1015">Disulfide bond</keyword>
<reference evidence="21" key="1">
    <citation type="submission" date="2023-09" db="UniProtKB">
        <authorList>
            <consortium name="Ensembl"/>
        </authorList>
    </citation>
    <scope>IDENTIFICATION</scope>
</reference>
<evidence type="ECO:0000256" key="17">
    <source>
        <dbReference type="ARBA" id="ARBA00052657"/>
    </source>
</evidence>
<evidence type="ECO:0000256" key="8">
    <source>
        <dbReference type="ARBA" id="ARBA00022723"/>
    </source>
</evidence>
<evidence type="ECO:0000256" key="7">
    <source>
        <dbReference type="ARBA" id="ARBA00022692"/>
    </source>
</evidence>
<evidence type="ECO:0000256" key="11">
    <source>
        <dbReference type="ARBA" id="ARBA00022989"/>
    </source>
</evidence>
<evidence type="ECO:0000256" key="14">
    <source>
        <dbReference type="ARBA" id="ARBA00023180"/>
    </source>
</evidence>
<comment type="subcellular location">
    <subcellularLocation>
        <location evidence="2">Endoplasmic reticulum membrane</location>
        <topology evidence="2">Single-pass type II membrane protein</topology>
    </subcellularLocation>
</comment>
<evidence type="ECO:0000256" key="6">
    <source>
        <dbReference type="ARBA" id="ARBA00022679"/>
    </source>
</evidence>
<dbReference type="Pfam" id="PF03016">
    <property type="entry name" value="Exostosin_GT47"/>
    <property type="match status" value="1"/>
</dbReference>
<evidence type="ECO:0000256" key="12">
    <source>
        <dbReference type="ARBA" id="ARBA00023136"/>
    </source>
</evidence>
<keyword evidence="8" id="KW-0479">Metal-binding</keyword>
<evidence type="ECO:0000259" key="19">
    <source>
        <dbReference type="Pfam" id="PF03016"/>
    </source>
</evidence>
<dbReference type="GO" id="GO:0050509">
    <property type="term" value="F:N-acetylglucosaminyl-proteoglycan 4-beta-glucuronosyltransferase activity"/>
    <property type="evidence" value="ECO:0007669"/>
    <property type="project" value="UniProtKB-EC"/>
</dbReference>
<keyword evidence="15" id="KW-0464">Manganese</keyword>
<comment type="cofactor">
    <cofactor evidence="1">
        <name>Mn(2+)</name>
        <dbReference type="ChEBI" id="CHEBI:29035"/>
    </cofactor>
</comment>
<keyword evidence="14" id="KW-0325">Glycoprotein</keyword>
<dbReference type="Ensembl" id="ENSPNYT00000029903.1">
    <property type="protein sequence ID" value="ENSPNYP00000029191.1"/>
    <property type="gene ID" value="ENSPNYG00000021957.1"/>
</dbReference>
<feature type="domain" description="Exostosin GT47" evidence="19">
    <location>
        <begin position="144"/>
        <end position="222"/>
    </location>
</feature>
<dbReference type="Pfam" id="PF09258">
    <property type="entry name" value="Glyco_transf_64"/>
    <property type="match status" value="1"/>
</dbReference>
<evidence type="ECO:0000256" key="13">
    <source>
        <dbReference type="ARBA" id="ARBA00023157"/>
    </source>
</evidence>
<dbReference type="GO" id="GO:0005794">
    <property type="term" value="C:Golgi apparatus"/>
    <property type="evidence" value="ECO:0007669"/>
    <property type="project" value="UniProtKB-ARBA"/>
</dbReference>
<dbReference type="UniPathway" id="UPA00378"/>
<feature type="domain" description="Glycosyl transferase 64" evidence="20">
    <location>
        <begin position="306"/>
        <end position="553"/>
    </location>
</feature>
<dbReference type="SUPFAM" id="SSF53448">
    <property type="entry name" value="Nucleotide-diphospho-sugar transferases"/>
    <property type="match status" value="1"/>
</dbReference>
<dbReference type="InterPro" id="IPR015338">
    <property type="entry name" value="GT64_dom"/>
</dbReference>
<keyword evidence="7" id="KW-0812">Transmembrane</keyword>
<comment type="function">
    <text evidence="18">Glycosyltransferase required for the biosynthesis of heparan-sulfate.</text>
</comment>
<dbReference type="GO" id="GO:0005789">
    <property type="term" value="C:endoplasmic reticulum membrane"/>
    <property type="evidence" value="ECO:0007669"/>
    <property type="project" value="UniProtKB-SubCell"/>
</dbReference>
<dbReference type="InterPro" id="IPR004263">
    <property type="entry name" value="Exostosin"/>
</dbReference>
<dbReference type="GeneTree" id="ENSGT00940000155321"/>
<name>A0A3B4H711_9CICH</name>
<dbReference type="InterPro" id="IPR040911">
    <property type="entry name" value="Exostosin_GT47"/>
</dbReference>
<dbReference type="InterPro" id="IPR029044">
    <property type="entry name" value="Nucleotide-diphossugar_trans"/>
</dbReference>
<organism evidence="21">
    <name type="scientific">Pundamilia nyererei</name>
    <dbReference type="NCBI Taxonomy" id="303518"/>
    <lineage>
        <taxon>Eukaryota</taxon>
        <taxon>Metazoa</taxon>
        <taxon>Chordata</taxon>
        <taxon>Craniata</taxon>
        <taxon>Vertebrata</taxon>
        <taxon>Euteleostomi</taxon>
        <taxon>Actinopterygii</taxon>
        <taxon>Neopterygii</taxon>
        <taxon>Teleostei</taxon>
        <taxon>Neoteleostei</taxon>
        <taxon>Acanthomorphata</taxon>
        <taxon>Ovalentaria</taxon>
        <taxon>Cichlomorphae</taxon>
        <taxon>Cichliformes</taxon>
        <taxon>Cichlidae</taxon>
        <taxon>African cichlids</taxon>
        <taxon>Pseudocrenilabrinae</taxon>
        <taxon>Haplochromini</taxon>
        <taxon>Pundamilia</taxon>
    </lineage>
</organism>
<evidence type="ECO:0000259" key="20">
    <source>
        <dbReference type="Pfam" id="PF09258"/>
    </source>
</evidence>
<keyword evidence="11" id="KW-1133">Transmembrane helix</keyword>
<evidence type="ECO:0000256" key="9">
    <source>
        <dbReference type="ARBA" id="ARBA00022824"/>
    </source>
</evidence>
<dbReference type="GO" id="GO:0001503">
    <property type="term" value="P:ossification"/>
    <property type="evidence" value="ECO:0007669"/>
    <property type="project" value="UniProtKB-ARBA"/>
</dbReference>
<dbReference type="GO" id="GO:0050508">
    <property type="term" value="F:glucuronosyl-N-acetylglucosaminyl-proteoglycan 4-alpha-N-acetylglucosaminyltransferase activity"/>
    <property type="evidence" value="ECO:0007669"/>
    <property type="project" value="UniProtKB-EC"/>
</dbReference>
<evidence type="ECO:0000256" key="16">
    <source>
        <dbReference type="ARBA" id="ARBA00050512"/>
    </source>
</evidence>
<dbReference type="GO" id="GO:0046872">
    <property type="term" value="F:metal ion binding"/>
    <property type="evidence" value="ECO:0007669"/>
    <property type="project" value="UniProtKB-KW"/>
</dbReference>
<evidence type="ECO:0000256" key="10">
    <source>
        <dbReference type="ARBA" id="ARBA00022968"/>
    </source>
</evidence>
<evidence type="ECO:0000256" key="4">
    <source>
        <dbReference type="ARBA" id="ARBA00010271"/>
    </source>
</evidence>
<keyword evidence="6" id="KW-0808">Transferase</keyword>
<dbReference type="GO" id="GO:0015012">
    <property type="term" value="P:heparan sulfate proteoglycan biosynthetic process"/>
    <property type="evidence" value="ECO:0007669"/>
    <property type="project" value="UniProtKB-ARBA"/>
</dbReference>
<dbReference type="FunFam" id="3.90.550.10:FF:000034">
    <property type="entry name" value="Exostosin 1"/>
    <property type="match status" value="1"/>
</dbReference>
<evidence type="ECO:0000256" key="1">
    <source>
        <dbReference type="ARBA" id="ARBA00001936"/>
    </source>
</evidence>
<dbReference type="STRING" id="303518.ENSPNYP00000029191"/>
<comment type="similarity">
    <text evidence="4">Belongs to the glycosyltransferase 47 family.</text>
</comment>
<comment type="pathway">
    <text evidence="3">Protein modification; protein glycosylation.</text>
</comment>
<keyword evidence="10" id="KW-0735">Signal-anchor</keyword>
<dbReference type="AlphaFoldDB" id="A0A3B4H711"/>
<comment type="catalytic activity">
    <reaction evidence="16">
        <text>3-O-{alpha-D-GlcNAc-[(1-&gt;4)-beta-D-GlcA-(1-&gt;4)-alpha-D-GlcNAc](n)-(1-&gt;4)-beta-D-GlcA-(1-&gt;3)-beta-D-Gal-(1-&gt;3)-beta-D-Gal-(1-&gt;4)-beta-D-Xyl}-L-seryl-[protein] + UDP-alpha-D-glucuronate = 3-O-{[(1-&gt;4)-beta-D-GlcA-(1-&gt;4)-alpha-D-GlcNAc](n+1)-(1-&gt;4)-beta-D-GlcA-(1-&gt;3)-beta-D-Gal-(1-&gt;3)-beta-D-Gal-(1-&gt;4)-beta-D-Xyl}-L-seryl-[protein] + UDP + H(+)</text>
        <dbReference type="Rhea" id="RHEA:20908"/>
        <dbReference type="Rhea" id="RHEA-COMP:12623"/>
        <dbReference type="Rhea" id="RHEA-COMP:14295"/>
        <dbReference type="ChEBI" id="CHEBI:15378"/>
        <dbReference type="ChEBI" id="CHEBI:58052"/>
        <dbReference type="ChEBI" id="CHEBI:58223"/>
        <dbReference type="ChEBI" id="CHEBI:132415"/>
        <dbReference type="ChEBI" id="CHEBI:132416"/>
        <dbReference type="EC" id="2.4.1.225"/>
    </reaction>
</comment>
<evidence type="ECO:0000256" key="18">
    <source>
        <dbReference type="ARBA" id="ARBA00057959"/>
    </source>
</evidence>
<keyword evidence="12" id="KW-0472">Membrane</keyword>
<keyword evidence="9" id="KW-0256">Endoplasmic reticulum</keyword>
<evidence type="ECO:0000313" key="21">
    <source>
        <dbReference type="Ensembl" id="ENSPNYP00000029191.1"/>
    </source>
</evidence>
<protein>
    <submittedName>
        <fullName evidence="21">Exostosin-1-like</fullName>
    </submittedName>
</protein>
<evidence type="ECO:0000256" key="2">
    <source>
        <dbReference type="ARBA" id="ARBA00004648"/>
    </source>
</evidence>
<proteinExistence type="inferred from homology"/>
<dbReference type="Gene3D" id="3.90.550.10">
    <property type="entry name" value="Spore Coat Polysaccharide Biosynthesis Protein SpsA, Chain A"/>
    <property type="match status" value="1"/>
</dbReference>
<accession>A0A3B4H711</accession>
<evidence type="ECO:0000256" key="5">
    <source>
        <dbReference type="ARBA" id="ARBA00022676"/>
    </source>
</evidence>
<keyword evidence="5" id="KW-0328">Glycosyltransferase</keyword>
<dbReference type="PANTHER" id="PTHR48261:SF3">
    <property type="entry name" value="EXOSTOSIN GLYCOSYLTRANSFERASE 1"/>
    <property type="match status" value="1"/>
</dbReference>
<sequence>MHSVCAEYDNIKPDKSTDNHLIEDSHHYTDSCQFQVKLLSAVMDSVLISGELDKPITFVVDPSVCICVYPFILKPCWEPFEIFSESDSKQQTELSITNNIFVCLSVRRALQLYCIFCEIFCFLDSGLSSDIKGHIFHSVNRIDPSLLKLFSELLHNSTFCLVPRGRRLGSFRFLEALQAACIPVILSNGWELPFSEVIDWRKAAIIGDERLLLQVPSITRSVGHDRILALRQQTQFLWDAYFSSIAKIVLTTLEIIQDRVDSLISRNRLLWNSLPGGLYALPQYSTDAAQFPFYYALLGNSPSQQFTTVIHMVTPLQSQISPVVKLIIAVAKSKFCAQIVVLWNCDKPLPPRNKWPSTSVPLTVIEGQTKTMSSRFFPHDAIITDAVLSLDEDSVLSTNEVDFAFTVWQSFPERIVGYPARSHYWDSSRSRWGYTSKWTNEYSMVLTGAAFYHRYYHYLFTHYIPASLLTMVDRMANCEDILMNFLVSAVTKQPPIKVTQKKQYKETMMTQVSSRWADPDHFAQRQSCMNAFSHWLGFMPLVHSQMRLDPVLFRDQVSILRKKYRDIERL</sequence>
<evidence type="ECO:0000256" key="3">
    <source>
        <dbReference type="ARBA" id="ARBA00004922"/>
    </source>
</evidence>
<dbReference type="PANTHER" id="PTHR48261">
    <property type="entry name" value="ACETYLGLUCOSAMINYLTRANSFERASE"/>
    <property type="match status" value="1"/>
</dbReference>